<gene>
    <name evidence="1" type="ORF">DFR42_1145</name>
</gene>
<organism evidence="1 2">
    <name type="scientific">Undibacterium pigrum</name>
    <dbReference type="NCBI Taxonomy" id="401470"/>
    <lineage>
        <taxon>Bacteria</taxon>
        <taxon>Pseudomonadati</taxon>
        <taxon>Pseudomonadota</taxon>
        <taxon>Betaproteobacteria</taxon>
        <taxon>Burkholderiales</taxon>
        <taxon>Oxalobacteraceae</taxon>
        <taxon>Undibacterium</taxon>
    </lineage>
</organism>
<evidence type="ECO:0000313" key="2">
    <source>
        <dbReference type="Proteomes" id="UP000247792"/>
    </source>
</evidence>
<dbReference type="Proteomes" id="UP000247792">
    <property type="component" value="Unassembled WGS sequence"/>
</dbReference>
<proteinExistence type="predicted"/>
<keyword evidence="2" id="KW-1185">Reference proteome</keyword>
<dbReference type="AlphaFoldDB" id="A0A318IP58"/>
<name>A0A318IP58_9BURK</name>
<accession>A0A318IP58</accession>
<evidence type="ECO:0000313" key="1">
    <source>
        <dbReference type="EMBL" id="PXX37846.1"/>
    </source>
</evidence>
<comment type="caution">
    <text evidence="1">The sequence shown here is derived from an EMBL/GenBank/DDBJ whole genome shotgun (WGS) entry which is preliminary data.</text>
</comment>
<dbReference type="EMBL" id="QJKB01000014">
    <property type="protein sequence ID" value="PXX37846.1"/>
    <property type="molecule type" value="Genomic_DNA"/>
</dbReference>
<dbReference type="RefSeq" id="WP_110257816.1">
    <property type="nucleotide sequence ID" value="NZ_QJKB01000014.1"/>
</dbReference>
<protein>
    <submittedName>
        <fullName evidence="1">Uncharacterized protein</fullName>
    </submittedName>
</protein>
<sequence>MRILIVLSSFILLVSMLMPPELPALHKQAVPASLRFLRDVGASLGRWKLTKNSALIEIFLPGLYFSIGHEQP</sequence>
<reference evidence="1 2" key="1">
    <citation type="submission" date="2018-05" db="EMBL/GenBank/DDBJ databases">
        <title>Genomic Encyclopedia of Type Strains, Phase IV (KMG-IV): sequencing the most valuable type-strain genomes for metagenomic binning, comparative biology and taxonomic classification.</title>
        <authorList>
            <person name="Goeker M."/>
        </authorList>
    </citation>
    <scope>NUCLEOTIDE SEQUENCE [LARGE SCALE GENOMIC DNA]</scope>
    <source>
        <strain evidence="1 2">DSM 19792</strain>
    </source>
</reference>